<sequence length="75" mass="7875">MEATLKQRLEDTVKNPSTVGVLCTGSQALDLGCCRTLSDEHAGATFVPAQQAAKLISAPTDIPMVCLESGNIIMI</sequence>
<comment type="subcellular location">
    <subcellularLocation>
        <location evidence="2">Cytoplasm</location>
    </subcellularLocation>
    <subcellularLocation>
        <location evidence="1">Lysosome</location>
    </subcellularLocation>
</comment>
<accession>A0A8B8XJY9</accession>
<keyword evidence="6" id="KW-0458">Lysosome</keyword>
<dbReference type="GO" id="GO:0043066">
    <property type="term" value="P:negative regulation of apoptotic process"/>
    <property type="evidence" value="ECO:0007669"/>
    <property type="project" value="InterPro"/>
</dbReference>
<evidence type="ECO:0000256" key="6">
    <source>
        <dbReference type="ARBA" id="ARBA00023228"/>
    </source>
</evidence>
<dbReference type="Pfam" id="PF16672">
    <property type="entry name" value="LAMTOR5"/>
    <property type="match status" value="1"/>
</dbReference>
<protein>
    <recommendedName>
        <fullName evidence="4">Ragulator complex protein LAMTOR5</fullName>
    </recommendedName>
    <alternativeName>
        <fullName evidence="7">Late endosomal/lysosomal adaptor and MAPK and MTOR activator 5</fullName>
    </alternativeName>
</protein>
<evidence type="ECO:0000256" key="3">
    <source>
        <dbReference type="ARBA" id="ARBA00007795"/>
    </source>
</evidence>
<dbReference type="GO" id="GO:0005085">
    <property type="term" value="F:guanyl-nucleotide exchange factor activity"/>
    <property type="evidence" value="ECO:0007669"/>
    <property type="project" value="TreeGrafter"/>
</dbReference>
<dbReference type="GO" id="GO:0071986">
    <property type="term" value="C:Ragulator complex"/>
    <property type="evidence" value="ECO:0007669"/>
    <property type="project" value="InterPro"/>
</dbReference>
<evidence type="ECO:0000256" key="8">
    <source>
        <dbReference type="ARBA" id="ARBA00053820"/>
    </source>
</evidence>
<proteinExistence type="inferred from homology"/>
<dbReference type="Gene3D" id="3.30.450.30">
    <property type="entry name" value="Dynein light chain 2a, cytoplasmic"/>
    <property type="match status" value="1"/>
</dbReference>
<dbReference type="GeneID" id="118896125"/>
<dbReference type="GO" id="GO:1904263">
    <property type="term" value="P:positive regulation of TORC1 signaling"/>
    <property type="evidence" value="ECO:0007669"/>
    <property type="project" value="TreeGrafter"/>
</dbReference>
<dbReference type="OrthoDB" id="76862at2759"/>
<evidence type="ECO:0000256" key="9">
    <source>
        <dbReference type="ARBA" id="ARBA00065297"/>
    </source>
</evidence>
<dbReference type="FunFam" id="3.30.450.30:FF:000005">
    <property type="entry name" value="Ragulator complex protein LAMTOR5 homolog"/>
    <property type="match status" value="1"/>
</dbReference>
<reference evidence="11" key="1">
    <citation type="submission" date="2025-08" db="UniProtKB">
        <authorList>
            <consortium name="RefSeq"/>
        </authorList>
    </citation>
    <scope>IDENTIFICATION</scope>
    <source>
        <tissue evidence="11">Epidermis and Blubber</tissue>
    </source>
</reference>
<evidence type="ECO:0000256" key="1">
    <source>
        <dbReference type="ARBA" id="ARBA00004371"/>
    </source>
</evidence>
<dbReference type="PANTHER" id="PTHR13342">
    <property type="entry name" value="RAGULATOR COMPLEX PROTEIN LAMTOR5"/>
    <property type="match status" value="1"/>
</dbReference>
<gene>
    <name evidence="11" type="primary">LOC118896125</name>
</gene>
<dbReference type="AlphaFoldDB" id="A0A8B8XJY9"/>
<dbReference type="Proteomes" id="UP000694857">
    <property type="component" value="Chromosome 5"/>
</dbReference>
<dbReference type="InterPro" id="IPR024135">
    <property type="entry name" value="LAMTOR5"/>
</dbReference>
<dbReference type="KEGG" id="bmus:118896125"/>
<dbReference type="GO" id="GO:0071230">
    <property type="term" value="P:cellular response to amino acid stimulus"/>
    <property type="evidence" value="ECO:0007669"/>
    <property type="project" value="TreeGrafter"/>
</dbReference>
<dbReference type="GO" id="GO:0005764">
    <property type="term" value="C:lysosome"/>
    <property type="evidence" value="ECO:0007669"/>
    <property type="project" value="UniProtKB-SubCell"/>
</dbReference>
<evidence type="ECO:0000256" key="5">
    <source>
        <dbReference type="ARBA" id="ARBA00022490"/>
    </source>
</evidence>
<comment type="function">
    <text evidence="8">As part of the Ragulator complex it is involved in amino acid sensing and activation of mTORC1, a signaling complex promoting cell growth in response to growth factors, energy levels, and amino acids. Activated by amino acids through a mechanism involving the lysosomal V-ATPase, the Ragulator plays a dual role for the small GTPases Rag (RagA/RRAGA, RagB/RRAGB, RagC/RRAGC and/or RagD/RRAGD): it (1) acts as a guanine nucleotide exchange factor (GEF), activating the small GTPases Rag and (2) mediates recruitment of Rag GTPases to the lysosome membrane. Activated Ragulator and Rag GTPases function as a scaffold recruiting mTORC1 to lysosomes where it is in turn activated. When complexed to BIRC5, interferes with apoptosome assembly, preventing recruitment of pro-caspase-9 to oligomerized APAF1, thereby selectively suppressing apoptosis initiated via the mitochondrial/cytochrome c pathway.</text>
</comment>
<comment type="subunit">
    <text evidence="9">Homodimer. Part of the Ragulator complex composed of LAMTOR1, LAMTOR2, LAMTOR3, LAMTOR4 and LAMTOR5. LAMTOR4 and LAMTOR5 form a heterodimer that interacts, through LAMTOR1, with a LAMTOR2, LAMTOR3 heterodimer. The Ragulator complex interacts with both the mTORC1 complex and heterodimers constituted of the Rag GTPases RagA/RRAGA, RagB/RRAGB, RagC/RRAGC and RagD/RRAGD; regulated by amino acid availability. The Ragulator complex interacts with SLC38A9; the probable amino acid sensor. Component of the lysosomal folliculin complex (LFC), composed of FLCN, FNIP1 (or FNIP2), RagA/RRAGA or RagB/RRAGB GDP-bound, RagC/RRAGC or RagD/RRAGD GTP-bound, and Ragulator. Interacts with phosphorylated BIRC5; the resulting complex binds pro-caspase-9, as well as active caspase-9, but much less efficiently. Interacts with SUPV3L1.</text>
</comment>
<evidence type="ECO:0000256" key="2">
    <source>
        <dbReference type="ARBA" id="ARBA00004496"/>
    </source>
</evidence>
<keyword evidence="5" id="KW-0963">Cytoplasm</keyword>
<organism evidence="10 11">
    <name type="scientific">Balaenoptera musculus</name>
    <name type="common">Blue whale</name>
    <dbReference type="NCBI Taxonomy" id="9771"/>
    <lineage>
        <taxon>Eukaryota</taxon>
        <taxon>Metazoa</taxon>
        <taxon>Chordata</taxon>
        <taxon>Craniata</taxon>
        <taxon>Vertebrata</taxon>
        <taxon>Euteleostomi</taxon>
        <taxon>Mammalia</taxon>
        <taxon>Eutheria</taxon>
        <taxon>Laurasiatheria</taxon>
        <taxon>Artiodactyla</taxon>
        <taxon>Whippomorpha</taxon>
        <taxon>Cetacea</taxon>
        <taxon>Mysticeti</taxon>
        <taxon>Balaenopteridae</taxon>
        <taxon>Balaenoptera</taxon>
    </lineage>
</organism>
<evidence type="ECO:0000313" key="11">
    <source>
        <dbReference type="RefSeq" id="XP_036709801.1"/>
    </source>
</evidence>
<dbReference type="PRINTS" id="PR02092">
    <property type="entry name" value="HEPBVIRUSXIP"/>
</dbReference>
<evidence type="ECO:0000256" key="7">
    <source>
        <dbReference type="ARBA" id="ARBA00032692"/>
    </source>
</evidence>
<keyword evidence="10" id="KW-1185">Reference proteome</keyword>
<comment type="similarity">
    <text evidence="3">Belongs to the LAMTOR5 family.</text>
</comment>
<evidence type="ECO:0000256" key="4">
    <source>
        <dbReference type="ARBA" id="ARBA00016079"/>
    </source>
</evidence>
<dbReference type="PANTHER" id="PTHR13342:SF2">
    <property type="entry name" value="RAGULATOR COMPLEX PROTEIN LAMTOR5"/>
    <property type="match status" value="1"/>
</dbReference>
<name>A0A8B8XJY9_BALMU</name>
<dbReference type="RefSeq" id="XP_036709801.1">
    <property type="nucleotide sequence ID" value="XM_036853906.1"/>
</dbReference>
<evidence type="ECO:0000313" key="10">
    <source>
        <dbReference type="Proteomes" id="UP000694857"/>
    </source>
</evidence>